<evidence type="ECO:0000313" key="2">
    <source>
        <dbReference type="EMBL" id="AWI55102.1"/>
    </source>
</evidence>
<dbReference type="KEGG" id="aon:DEH84_04605"/>
<dbReference type="OrthoDB" id="8657357at2"/>
<proteinExistence type="predicted"/>
<dbReference type="AlphaFoldDB" id="A0A2U8FVK1"/>
<sequence>MGVSELEPGSSDGLREAARRRGSFLQTVKAVAWSFFGVRKSTDYAQDVAHINPIHVIVAGVLAGIAFVVGLVLLVRWIVGSGVAQ</sequence>
<keyword evidence="3" id="KW-1185">Reference proteome</keyword>
<evidence type="ECO:0000256" key="1">
    <source>
        <dbReference type="SAM" id="Phobius"/>
    </source>
</evidence>
<evidence type="ECO:0008006" key="4">
    <source>
        <dbReference type="Google" id="ProtNLM"/>
    </source>
</evidence>
<keyword evidence="1" id="KW-1133">Transmembrane helix</keyword>
<reference evidence="2 3" key="1">
    <citation type="submission" date="2018-05" db="EMBL/GenBank/DDBJ databases">
        <title>complete genome sequence of Aquabacterium olei NBRC 110486.</title>
        <authorList>
            <person name="Tang B."/>
            <person name="Chang J."/>
            <person name="Zhang L."/>
            <person name="Yang H."/>
        </authorList>
    </citation>
    <scope>NUCLEOTIDE SEQUENCE [LARGE SCALE GENOMIC DNA]</scope>
    <source>
        <strain evidence="2 3">NBRC 110486</strain>
    </source>
</reference>
<name>A0A2U8FVK1_9BURK</name>
<protein>
    <recommendedName>
        <fullName evidence="4">DUF2970 domain-containing protein</fullName>
    </recommendedName>
</protein>
<dbReference type="EMBL" id="CP029210">
    <property type="protein sequence ID" value="AWI55102.1"/>
    <property type="molecule type" value="Genomic_DNA"/>
</dbReference>
<dbReference type="InterPro" id="IPR021344">
    <property type="entry name" value="DUF2970"/>
</dbReference>
<accession>A0A2U8FVK1</accession>
<feature type="transmembrane region" description="Helical" evidence="1">
    <location>
        <begin position="54"/>
        <end position="79"/>
    </location>
</feature>
<keyword evidence="1" id="KW-0812">Transmembrane</keyword>
<gene>
    <name evidence="2" type="ORF">DEH84_04605</name>
</gene>
<dbReference type="Proteomes" id="UP000244892">
    <property type="component" value="Chromosome"/>
</dbReference>
<evidence type="ECO:0000313" key="3">
    <source>
        <dbReference type="Proteomes" id="UP000244892"/>
    </source>
</evidence>
<keyword evidence="1" id="KW-0472">Membrane</keyword>
<dbReference type="Pfam" id="PF11174">
    <property type="entry name" value="DUF2970"/>
    <property type="match status" value="1"/>
</dbReference>
<organism evidence="2 3">
    <name type="scientific">Aquabacterium olei</name>
    <dbReference type="NCBI Taxonomy" id="1296669"/>
    <lineage>
        <taxon>Bacteria</taxon>
        <taxon>Pseudomonadati</taxon>
        <taxon>Pseudomonadota</taxon>
        <taxon>Betaproteobacteria</taxon>
        <taxon>Burkholderiales</taxon>
        <taxon>Aquabacterium</taxon>
    </lineage>
</organism>